<dbReference type="NCBIfam" id="TIGR00558">
    <property type="entry name" value="pdxH"/>
    <property type="match status" value="1"/>
</dbReference>
<comment type="cofactor">
    <cofactor evidence="7 9">
        <name>FMN</name>
        <dbReference type="ChEBI" id="CHEBI:58210"/>
    </cofactor>
    <text evidence="7 9">Binds 1 FMN per subunit.</text>
</comment>
<evidence type="ECO:0000256" key="4">
    <source>
        <dbReference type="ARBA" id="ARBA00022643"/>
    </source>
</evidence>
<evidence type="ECO:0000256" key="9">
    <source>
        <dbReference type="PIRSR" id="PIRSR000190-2"/>
    </source>
</evidence>
<dbReference type="Pfam" id="PF01243">
    <property type="entry name" value="PNPOx_N"/>
    <property type="match status" value="1"/>
</dbReference>
<evidence type="ECO:0000256" key="1">
    <source>
        <dbReference type="ARBA" id="ARBA00007301"/>
    </source>
</evidence>
<comment type="catalytic activity">
    <reaction evidence="7">
        <text>pyridoxamine 5'-phosphate + O2 + H2O = pyridoxal 5'-phosphate + H2O2 + NH4(+)</text>
        <dbReference type="Rhea" id="RHEA:15817"/>
        <dbReference type="ChEBI" id="CHEBI:15377"/>
        <dbReference type="ChEBI" id="CHEBI:15379"/>
        <dbReference type="ChEBI" id="CHEBI:16240"/>
        <dbReference type="ChEBI" id="CHEBI:28938"/>
        <dbReference type="ChEBI" id="CHEBI:58451"/>
        <dbReference type="ChEBI" id="CHEBI:597326"/>
        <dbReference type="EC" id="1.4.3.5"/>
    </reaction>
</comment>
<comment type="subunit">
    <text evidence="2 7">Homodimer.</text>
</comment>
<dbReference type="EC" id="1.4.3.5" evidence="7"/>
<dbReference type="NCBIfam" id="NF004231">
    <property type="entry name" value="PRK05679.1"/>
    <property type="match status" value="1"/>
</dbReference>
<dbReference type="InterPro" id="IPR011576">
    <property type="entry name" value="Pyridox_Oxase_N"/>
</dbReference>
<keyword evidence="3 7" id="KW-0285">Flavoprotein</keyword>
<feature type="binding site" evidence="7 9">
    <location>
        <position position="195"/>
    </location>
    <ligand>
        <name>FMN</name>
        <dbReference type="ChEBI" id="CHEBI:58210"/>
    </ligand>
</feature>
<comment type="similarity">
    <text evidence="1 7">Belongs to the pyridoxamine 5'-phosphate oxidase family.</text>
</comment>
<evidence type="ECO:0000256" key="3">
    <source>
        <dbReference type="ARBA" id="ARBA00022630"/>
    </source>
</evidence>
<dbReference type="InterPro" id="IPR012349">
    <property type="entry name" value="Split_barrel_FMN-bd"/>
</dbReference>
<dbReference type="PANTHER" id="PTHR10851">
    <property type="entry name" value="PYRIDOXINE-5-PHOSPHATE OXIDASE"/>
    <property type="match status" value="1"/>
</dbReference>
<feature type="domain" description="Pyridoxamine 5'-phosphate oxidase N-terminal" evidence="10">
    <location>
        <begin position="33"/>
        <end position="149"/>
    </location>
</feature>
<reference evidence="12 13" key="1">
    <citation type="submission" date="2018-11" db="EMBL/GenBank/DDBJ databases">
        <title>Genomes From Bacteria Associated with the Canine Oral Cavity: a Test Case for Automated Genome-Based Taxonomic Assignment.</title>
        <authorList>
            <person name="Coil D.A."/>
            <person name="Jospin G."/>
            <person name="Darling A.E."/>
            <person name="Wallis C."/>
            <person name="Davis I.J."/>
            <person name="Harris S."/>
            <person name="Eisen J.A."/>
            <person name="Holcombe L.J."/>
            <person name="O'Flynn C."/>
        </authorList>
    </citation>
    <scope>NUCLEOTIDE SEQUENCE [LARGE SCALE GENOMIC DNA]</scope>
    <source>
        <strain evidence="12 13">OH1426_COT-023</strain>
    </source>
</reference>
<proteinExistence type="inferred from homology"/>
<feature type="domain" description="Pyridoxine 5'-phosphate oxidase dimerisation C-terminal" evidence="11">
    <location>
        <begin position="172"/>
        <end position="212"/>
    </location>
</feature>
<evidence type="ECO:0000256" key="2">
    <source>
        <dbReference type="ARBA" id="ARBA00011738"/>
    </source>
</evidence>
<accession>A0A3P1Z8A8</accession>
<dbReference type="FunFam" id="2.30.110.10:FF:000020">
    <property type="entry name" value="PNPO isoform 11"/>
    <property type="match status" value="1"/>
</dbReference>
<comment type="catalytic activity">
    <reaction evidence="7">
        <text>pyridoxine 5'-phosphate + O2 = pyridoxal 5'-phosphate + H2O2</text>
        <dbReference type="Rhea" id="RHEA:15149"/>
        <dbReference type="ChEBI" id="CHEBI:15379"/>
        <dbReference type="ChEBI" id="CHEBI:16240"/>
        <dbReference type="ChEBI" id="CHEBI:58589"/>
        <dbReference type="ChEBI" id="CHEBI:597326"/>
        <dbReference type="EC" id="1.4.3.5"/>
    </reaction>
</comment>
<dbReference type="InterPro" id="IPR019740">
    <property type="entry name" value="Pyridox_Oxase_CS"/>
</dbReference>
<sequence>MKNLSDFREEYNQGELWEARMHDNPLHQFSGWMQEAIESGLPEPNAMILATALCDGTPSARIVLLKEVTSNGFVFFTNYESRKGKEIAENPHVALVFPWHPIERQVRVEGVIEKIPAEDSDAYFNSRPETSKLGAWVSPQSKVLHSREELDHLQQENERKFFGKPIHRPTHWGGYLIIPHLIEFWQGRPNRLHDRILYLKSGKNWKIQRLAP</sequence>
<comment type="function">
    <text evidence="7">Catalyzes the oxidation of either pyridoxine 5'-phosphate (PNP) or pyridoxamine 5'-phosphate (PMP) into pyridoxal 5'-phosphate (PLP).</text>
</comment>
<keyword evidence="4 7" id="KW-0288">FMN</keyword>
<feature type="binding site" evidence="7 9">
    <location>
        <position position="105"/>
    </location>
    <ligand>
        <name>FMN</name>
        <dbReference type="ChEBI" id="CHEBI:58210"/>
    </ligand>
</feature>
<dbReference type="Proteomes" id="UP000279860">
    <property type="component" value="Unassembled WGS sequence"/>
</dbReference>
<evidence type="ECO:0000256" key="5">
    <source>
        <dbReference type="ARBA" id="ARBA00023002"/>
    </source>
</evidence>
<feature type="binding site" evidence="7 9">
    <location>
        <position position="83"/>
    </location>
    <ligand>
        <name>FMN</name>
        <dbReference type="ChEBI" id="CHEBI:58210"/>
    </ligand>
</feature>
<protein>
    <recommendedName>
        <fullName evidence="7">Pyridoxine/pyridoxamine 5'-phosphate oxidase</fullName>
        <ecNumber evidence="7">1.4.3.5</ecNumber>
    </recommendedName>
    <alternativeName>
        <fullName evidence="7">PNP/PMP oxidase</fullName>
        <shortName evidence="7">PNPOx</shortName>
    </alternativeName>
    <alternativeName>
        <fullName evidence="7">Pyridoxal 5'-phosphate synthase</fullName>
    </alternativeName>
</protein>
<feature type="binding site" evidence="7 9">
    <location>
        <begin position="76"/>
        <end position="77"/>
    </location>
    <ligand>
        <name>FMN</name>
        <dbReference type="ChEBI" id="CHEBI:58210"/>
    </ligand>
</feature>
<dbReference type="PIRSF" id="PIRSF000190">
    <property type="entry name" value="Pyd_amn-ph_oxd"/>
    <property type="match status" value="1"/>
</dbReference>
<evidence type="ECO:0000256" key="7">
    <source>
        <dbReference type="HAMAP-Rule" id="MF_01629"/>
    </source>
</evidence>
<keyword evidence="6 7" id="KW-0664">Pyridoxine biosynthesis</keyword>
<dbReference type="GO" id="GO:0008615">
    <property type="term" value="P:pyridoxine biosynthetic process"/>
    <property type="evidence" value="ECO:0007669"/>
    <property type="project" value="UniProtKB-UniRule"/>
</dbReference>
<dbReference type="PANTHER" id="PTHR10851:SF0">
    <property type="entry name" value="PYRIDOXINE-5'-PHOSPHATE OXIDASE"/>
    <property type="match status" value="1"/>
</dbReference>
<feature type="binding site" evidence="7 8">
    <location>
        <begin position="191"/>
        <end position="193"/>
    </location>
    <ligand>
        <name>substrate</name>
    </ligand>
</feature>
<evidence type="ECO:0000256" key="6">
    <source>
        <dbReference type="ARBA" id="ARBA00023096"/>
    </source>
</evidence>
<dbReference type="Gene3D" id="2.30.110.10">
    <property type="entry name" value="Electron Transport, Fmn-binding Protein, Chain A"/>
    <property type="match status" value="1"/>
</dbReference>
<dbReference type="UniPathway" id="UPA01068">
    <property type="reaction ID" value="UER00304"/>
</dbReference>
<evidence type="ECO:0000256" key="8">
    <source>
        <dbReference type="PIRSR" id="PIRSR000190-1"/>
    </source>
</evidence>
<dbReference type="InterPro" id="IPR019576">
    <property type="entry name" value="Pyridoxamine_oxidase_dimer_C"/>
</dbReference>
<feature type="binding site" evidence="7 9">
    <location>
        <position position="82"/>
    </location>
    <ligand>
        <name>FMN</name>
        <dbReference type="ChEBI" id="CHEBI:58210"/>
    </ligand>
</feature>
<gene>
    <name evidence="7 12" type="primary">pdxH</name>
    <name evidence="12" type="ORF">EII41_00835</name>
</gene>
<feature type="binding site" evidence="7 9">
    <location>
        <begin position="140"/>
        <end position="141"/>
    </location>
    <ligand>
        <name>FMN</name>
        <dbReference type="ChEBI" id="CHEBI:58210"/>
    </ligand>
</feature>
<comment type="pathway">
    <text evidence="7">Cofactor metabolism; pyridoxal 5'-phosphate salvage; pyridoxal 5'-phosphate from pyridoxamine 5'-phosphate: step 1/1.</text>
</comment>
<evidence type="ECO:0000313" key="13">
    <source>
        <dbReference type="Proteomes" id="UP000279860"/>
    </source>
</evidence>
<feature type="binding site" evidence="7 8">
    <location>
        <position position="123"/>
    </location>
    <ligand>
        <name>substrate</name>
    </ligand>
</feature>
<dbReference type="AlphaFoldDB" id="A0A3P1Z8A8"/>
<evidence type="ECO:0000259" key="10">
    <source>
        <dbReference type="Pfam" id="PF01243"/>
    </source>
</evidence>
<dbReference type="EMBL" id="RQYN01000002">
    <property type="protein sequence ID" value="RRD79369.1"/>
    <property type="molecule type" value="Genomic_DNA"/>
</dbReference>
<feature type="binding site" evidence="7 9">
    <location>
        <begin position="61"/>
        <end position="66"/>
    </location>
    <ligand>
        <name>FMN</name>
        <dbReference type="ChEBI" id="CHEBI:58210"/>
    </ligand>
</feature>
<feature type="binding site" evidence="7 8">
    <location>
        <position position="127"/>
    </location>
    <ligand>
        <name>substrate</name>
    </ligand>
</feature>
<dbReference type="PROSITE" id="PS01064">
    <property type="entry name" value="PYRIDOX_OXIDASE"/>
    <property type="match status" value="1"/>
</dbReference>
<feature type="binding site" evidence="7 9">
    <location>
        <position position="185"/>
    </location>
    <ligand>
        <name>FMN</name>
        <dbReference type="ChEBI" id="CHEBI:58210"/>
    </ligand>
</feature>
<comment type="pathway">
    <text evidence="7">Cofactor metabolism; pyridoxal 5'-phosphate salvage; pyridoxal 5'-phosphate from pyridoxine 5'-phosphate: step 1/1.</text>
</comment>
<dbReference type="RefSeq" id="WP_124789042.1">
    <property type="nucleotide sequence ID" value="NZ_RQYN01000002.1"/>
</dbReference>
<dbReference type="Pfam" id="PF10590">
    <property type="entry name" value="PNP_phzG_C"/>
    <property type="match status" value="1"/>
</dbReference>
<feature type="binding site" evidence="8">
    <location>
        <begin position="8"/>
        <end position="11"/>
    </location>
    <ligand>
        <name>substrate</name>
    </ligand>
</feature>
<dbReference type="InterPro" id="IPR000659">
    <property type="entry name" value="Pyridox_Oxase"/>
</dbReference>
<dbReference type="SUPFAM" id="SSF50475">
    <property type="entry name" value="FMN-binding split barrel"/>
    <property type="match status" value="1"/>
</dbReference>
<name>A0A3P1Z8A8_TANFO</name>
<feature type="binding site" evidence="7 8">
    <location>
        <position position="66"/>
    </location>
    <ligand>
        <name>substrate</name>
    </ligand>
</feature>
<evidence type="ECO:0000259" key="11">
    <source>
        <dbReference type="Pfam" id="PF10590"/>
    </source>
</evidence>
<keyword evidence="5 7" id="KW-0560">Oxidoreductase</keyword>
<comment type="caution">
    <text evidence="12">The sequence shown here is derived from an EMBL/GenBank/DDBJ whole genome shotgun (WGS) entry which is preliminary data.</text>
</comment>
<organism evidence="12 13">
    <name type="scientific">Tannerella forsythia</name>
    <name type="common">Bacteroides forsythus</name>
    <dbReference type="NCBI Taxonomy" id="28112"/>
    <lineage>
        <taxon>Bacteria</taxon>
        <taxon>Pseudomonadati</taxon>
        <taxon>Bacteroidota</taxon>
        <taxon>Bacteroidia</taxon>
        <taxon>Bacteroidales</taxon>
        <taxon>Tannerellaceae</taxon>
        <taxon>Tannerella</taxon>
    </lineage>
</organism>
<dbReference type="GO" id="GO:0010181">
    <property type="term" value="F:FMN binding"/>
    <property type="evidence" value="ECO:0007669"/>
    <property type="project" value="UniProtKB-UniRule"/>
</dbReference>
<dbReference type="GO" id="GO:0004733">
    <property type="term" value="F:pyridoxamine phosphate oxidase activity"/>
    <property type="evidence" value="ECO:0007669"/>
    <property type="project" value="UniProtKB-UniRule"/>
</dbReference>
<evidence type="ECO:0000313" key="12">
    <source>
        <dbReference type="EMBL" id="RRD79369.1"/>
    </source>
</evidence>
<feature type="binding site" evidence="7 8">
    <location>
        <position position="131"/>
    </location>
    <ligand>
        <name>substrate</name>
    </ligand>
</feature>
<dbReference type="HAMAP" id="MF_01629">
    <property type="entry name" value="PdxH"/>
    <property type="match status" value="1"/>
</dbReference>